<feature type="region of interest" description="Disordered" evidence="12">
    <location>
        <begin position="552"/>
        <end position="606"/>
    </location>
</feature>
<dbReference type="NCBIfam" id="TIGR00879">
    <property type="entry name" value="SP"/>
    <property type="match status" value="1"/>
</dbReference>
<feature type="transmembrane region" description="Helical" evidence="13">
    <location>
        <begin position="1804"/>
        <end position="1826"/>
    </location>
</feature>
<evidence type="ECO:0000259" key="15">
    <source>
        <dbReference type="PROSITE" id="PS50219"/>
    </source>
</evidence>
<feature type="compositionally biased region" description="Acidic residues" evidence="12">
    <location>
        <begin position="472"/>
        <end position="490"/>
    </location>
</feature>
<dbReference type="PROSITE" id="PS50850">
    <property type="entry name" value="MFS"/>
    <property type="match status" value="1"/>
</dbReference>
<evidence type="ECO:0000256" key="13">
    <source>
        <dbReference type="SAM" id="Phobius"/>
    </source>
</evidence>
<keyword evidence="9 13" id="KW-0472">Membrane</keyword>
<feature type="transmembrane region" description="Helical" evidence="13">
    <location>
        <begin position="1900"/>
        <end position="1919"/>
    </location>
</feature>
<feature type="compositionally biased region" description="Low complexity" evidence="12">
    <location>
        <begin position="886"/>
        <end position="921"/>
    </location>
</feature>
<evidence type="ECO:0000259" key="14">
    <source>
        <dbReference type="PROSITE" id="PS50011"/>
    </source>
</evidence>
<feature type="compositionally biased region" description="Acidic residues" evidence="12">
    <location>
        <begin position="1146"/>
        <end position="1155"/>
    </location>
</feature>
<keyword evidence="18" id="KW-1185">Reference proteome</keyword>
<feature type="transmembrane region" description="Helical" evidence="13">
    <location>
        <begin position="1654"/>
        <end position="1676"/>
    </location>
</feature>
<dbReference type="EC" id="2.7.11.1" evidence="3"/>
<feature type="compositionally biased region" description="Basic and acidic residues" evidence="12">
    <location>
        <begin position="443"/>
        <end position="462"/>
    </location>
</feature>
<reference evidence="18" key="1">
    <citation type="submission" date="2012-07" db="EMBL/GenBank/DDBJ databases">
        <title>Genome of the Chinese tree shrew, a rising model animal genetically related to primates.</title>
        <authorList>
            <person name="Zhang G."/>
            <person name="Fan Y."/>
            <person name="Yao Y."/>
            <person name="Huang Z."/>
        </authorList>
    </citation>
    <scope>NUCLEOTIDE SEQUENCE [LARGE SCALE GENOMIC DNA]</scope>
</reference>
<dbReference type="Pfam" id="PF00083">
    <property type="entry name" value="Sugar_tr"/>
    <property type="match status" value="1"/>
</dbReference>
<dbReference type="FunCoup" id="L9KEJ5">
    <property type="interactions" value="1988"/>
</dbReference>
<feature type="compositionally biased region" description="Basic residues" evidence="12">
    <location>
        <begin position="11"/>
        <end position="21"/>
    </location>
</feature>
<dbReference type="InterPro" id="IPR003663">
    <property type="entry name" value="Sugar/inositol_transpt"/>
</dbReference>
<feature type="compositionally biased region" description="Basic and acidic residues" evidence="12">
    <location>
        <begin position="1"/>
        <end position="10"/>
    </location>
</feature>
<comment type="similarity">
    <text evidence="2">Belongs to the protein kinase superfamily. STE Ser/Thr protein kinase family. STE20 subfamily.</text>
</comment>
<dbReference type="STRING" id="246437.L9KEJ5"/>
<evidence type="ECO:0000256" key="7">
    <source>
        <dbReference type="ARBA" id="ARBA00022777"/>
    </source>
</evidence>
<evidence type="ECO:0000256" key="1">
    <source>
        <dbReference type="ARBA" id="ARBA00004141"/>
    </source>
</evidence>
<comment type="subcellular location">
    <subcellularLocation>
        <location evidence="1">Membrane</location>
        <topology evidence="1">Multi-pass membrane protein</topology>
    </subcellularLocation>
</comment>
<dbReference type="Proteomes" id="UP000011518">
    <property type="component" value="Unassembled WGS sequence"/>
</dbReference>
<feature type="region of interest" description="Disordered" evidence="12">
    <location>
        <begin position="1"/>
        <end position="173"/>
    </location>
</feature>
<evidence type="ECO:0000256" key="4">
    <source>
        <dbReference type="ARBA" id="ARBA00022527"/>
    </source>
</evidence>
<dbReference type="InterPro" id="IPR005828">
    <property type="entry name" value="MFS_sugar_transport-like"/>
</dbReference>
<sequence length="1961" mass="223243">MVRLVCDRVAVKKRGKERKKREKEERKERKKKRKEGRKASKQTSKKEERKRKKTERKEEKERKRGRKKERKKEKKRKEKKRKEKKRKEKKRKEKKRKEKKRKEKKRKEKKRKEKKRKEKKRKEKKRKEKKRKEKKRKEKKRKEKKRKEKKRKEKRKEKKRKKERRKLQGRHVKTGQLAAIKVMDVTGKRCTSSPMMGHTVRDWAVCGLVNESLSPDEEEEIKQEINMLKKYSHHRNIATYYGAFIKKNPPGMDDQLWLVMEFCGAGSVTDLIKNTKGNTLKEEWTAYICREILRGLSHLHQHKVIHRDIKGQNVLLTENAEVKLVDFGVSAQLDRTVGRRNTFIGTPYWMAPEVIACDENPDATYDFKSDLWSLGITAIEMAEGAPPLCDMHPMRALFLIPRNPAPRLKSKKWSKKFQSFIESCLVKNHGQRPATEQLMKHPFIRDQPNERQVRIQLKDHIDRTKKKRGEKDETEYEYSGSEEEEEENDSGEPSSILNLPGESTLRRDFLRLQLANKERSEALRRQQLEQQQRENEEHKRQLLAERQKRIEEQKEQRRRLGGGRAPNSGAAAAQQRREKELRKQQEREQRRHYEEQMRREEERRRAEHEQEYIRRQLEEEQRQLEILQQQLLHEQALLLEYKRKQLEEQRQAERLQRQLKQERDYLVSLQHQRQEQRPVEKKPLYHYKEGMSPSEKPAWAKEVEERSRLNRQSSPAMPHKVANRISDPNLPPRSESFSISGVQPARTPPMLRPVDPQIPHLVAVKSQGPALTASQSVHEQPTKGLSGFQEALNVTSHRVEMPRQNSDPTSENPPLPTRIEKFDRSSWLRQEEDIPPKVPQRTTSISPALARKNSPGNGSALGPRLGSQPIRASNPDLRRTEPVLESPLQRTSSGSSSSSSTPSSQPSSQGGSQPGSQAGSSERTRVRANSKSEGSPVLSHEPSKVKPEESRDITRPSRPADLTALAKELRELRIEETNRPLKKPAPRERVLRLCCHSIRVDPAGSRGASNKNRWYLSFSPSGLPTGAPGSTEQYNVGMVGTLGLDTSHADSFSSSISREGTLMIRETSSEKKRSGHSDSNGFAGHINLPDLVQQSHSPAGTPTEGLGRVSTHPQEMDSGTEYGMGSTTKASFTPFVDPRVYQTSPTDEDEEDEESSAAALFTSELLRQEQAKLNEARKISVVNVNPTNIRPHSDTPEIRKYKKRFNSEILCAALWGVNLLVGTENGLMLLDRSGQGKVYNLINRRRFQQMDVLEGLNVLVTISGKKNKLRVYYLSWLRNRILHNDPEVEKKQGWITVGDLEGCIHYKVDLQHKPLLVDLTVEEGQRLKVIFGSHTGFHVIDVDSGNSYDIYIPSHIQGNITPHAIVILPKTDGMEMLVCYEDEGVYVNTYGRITKDVVLQWGEMPTSVAYIHSNQIMGWGEKAIEIRSVETGHLDGVFMHKRAQRLKFLCERNDKITGTLVFTVFTAALGSFQFGYHLGVINAPQQANDRKAVDNYAFNSTDELPTAPYSMPPTPATWAEEETTTSAGLVTMLWSLSVSSFAIGGMIASFFGGWLGDLFGRIKGMLAANILSIVGALLMGFSKLGPSHILIIAGRSMSGLYCGLISGLVPMYIGEIAPTTLRGALGTIHQLAVVTGILFSQIIGLDFILGSYDLWHILLGLSAVPAILQSLLLLFCPESPRYLYIKLEEEAKAKKSLKRLRGSDDVTKDINEMRKEKEEASSEQKVSIIQLFTNSKYRQPTLVALMLHMAQQFSGINGIFYYSTDIFHTAGISQPVYATIGVGAINTVFTVLSVFLVDKAGRRSLFLIGMSGMFFCAIFMSVGLVLLNKFTWMSYVSMVAIFLFVSFFEIGPGPIPWFMVAEFFSQAPRPAALAIAACCNWTCNFIVGLCFPYIEGFCGPYVFFLFAGVVLAFTLFTFFKVPETKGKSFEEIAAEFRKKRGSAQQPKAAVEMEFLGAAETA</sequence>
<dbReference type="GO" id="GO:0005524">
    <property type="term" value="F:ATP binding"/>
    <property type="evidence" value="ECO:0007669"/>
    <property type="project" value="InterPro"/>
</dbReference>
<name>L9KEJ5_TUPCH</name>
<proteinExistence type="inferred from homology"/>
<feature type="domain" description="Protein kinase" evidence="14">
    <location>
        <begin position="180"/>
        <end position="444"/>
    </location>
</feature>
<dbReference type="SUPFAM" id="SSF103473">
    <property type="entry name" value="MFS general substrate transporter"/>
    <property type="match status" value="1"/>
</dbReference>
<dbReference type="Pfam" id="PF00780">
    <property type="entry name" value="CNH"/>
    <property type="match status" value="1"/>
</dbReference>
<evidence type="ECO:0000256" key="2">
    <source>
        <dbReference type="ARBA" id="ARBA00008874"/>
    </source>
</evidence>
<dbReference type="PROSITE" id="PS00217">
    <property type="entry name" value="SUGAR_TRANSPORT_2"/>
    <property type="match status" value="1"/>
</dbReference>
<dbReference type="FunFam" id="1.20.1250.20:FF:000029">
    <property type="entry name" value="solute carrier family 2, facilitated glucose transporter member 4"/>
    <property type="match status" value="1"/>
</dbReference>
<feature type="compositionally biased region" description="Basic and acidic residues" evidence="12">
    <location>
        <begin position="1067"/>
        <end position="1076"/>
    </location>
</feature>
<evidence type="ECO:0000256" key="8">
    <source>
        <dbReference type="ARBA" id="ARBA00022989"/>
    </source>
</evidence>
<dbReference type="SUPFAM" id="SSF56112">
    <property type="entry name" value="Protein kinase-like (PK-like)"/>
    <property type="match status" value="1"/>
</dbReference>
<evidence type="ECO:0000256" key="6">
    <source>
        <dbReference type="ARBA" id="ARBA00022692"/>
    </source>
</evidence>
<dbReference type="SMART" id="SM00036">
    <property type="entry name" value="CNH"/>
    <property type="match status" value="1"/>
</dbReference>
<reference evidence="18" key="2">
    <citation type="journal article" date="2013" name="Nat. Commun.">
        <title>Genome of the Chinese tree shrew.</title>
        <authorList>
            <person name="Fan Y."/>
            <person name="Huang Z.Y."/>
            <person name="Cao C.C."/>
            <person name="Chen C.S."/>
            <person name="Chen Y.X."/>
            <person name="Fan D.D."/>
            <person name="He J."/>
            <person name="Hou H.L."/>
            <person name="Hu L."/>
            <person name="Hu X.T."/>
            <person name="Jiang X.T."/>
            <person name="Lai R."/>
            <person name="Lang Y.S."/>
            <person name="Liang B."/>
            <person name="Liao S.G."/>
            <person name="Mu D."/>
            <person name="Ma Y.Y."/>
            <person name="Niu Y.Y."/>
            <person name="Sun X.Q."/>
            <person name="Xia J.Q."/>
            <person name="Xiao J."/>
            <person name="Xiong Z.Q."/>
            <person name="Xu L."/>
            <person name="Yang L."/>
            <person name="Zhang Y."/>
            <person name="Zhao W."/>
            <person name="Zhao X.D."/>
            <person name="Zheng Y.T."/>
            <person name="Zhou J.M."/>
            <person name="Zhu Y.B."/>
            <person name="Zhang G.J."/>
            <person name="Wang J."/>
            <person name="Yao Y.G."/>
        </authorList>
    </citation>
    <scope>NUCLEOTIDE SEQUENCE [LARGE SCALE GENOMIC DNA]</scope>
</reference>
<dbReference type="InterPro" id="IPR051700">
    <property type="entry name" value="STE20_Ser-Thr_kinase"/>
</dbReference>
<keyword evidence="4" id="KW-0723">Serine/threonine-protein kinase</keyword>
<evidence type="ECO:0000259" key="16">
    <source>
        <dbReference type="PROSITE" id="PS50850"/>
    </source>
</evidence>
<feature type="transmembrane region" description="Helical" evidence="13">
    <location>
        <begin position="1832"/>
        <end position="1850"/>
    </location>
</feature>
<dbReference type="Gene3D" id="3.30.200.20">
    <property type="entry name" value="Phosphorylase Kinase, domain 1"/>
    <property type="match status" value="1"/>
</dbReference>
<dbReference type="FunFam" id="1.10.510.10:FF:000003">
    <property type="entry name" value="TRAF2 and NCK-interacting protein kinase isoform 4"/>
    <property type="match status" value="1"/>
</dbReference>
<feature type="region of interest" description="Disordered" evidence="12">
    <location>
        <begin position="1066"/>
        <end position="1157"/>
    </location>
</feature>
<accession>L9KEJ5</accession>
<protein>
    <recommendedName>
        <fullName evidence="3">non-specific serine/threonine protein kinase</fullName>
        <ecNumber evidence="3">2.7.11.1</ecNumber>
    </recommendedName>
</protein>
<dbReference type="Gene3D" id="1.20.1250.20">
    <property type="entry name" value="MFS general substrate transporter like domains"/>
    <property type="match status" value="1"/>
</dbReference>
<dbReference type="InterPro" id="IPR008271">
    <property type="entry name" value="Ser/Thr_kinase_AS"/>
</dbReference>
<feature type="transmembrane region" description="Helical" evidence="13">
    <location>
        <begin position="1871"/>
        <end position="1894"/>
    </location>
</feature>
<dbReference type="InterPro" id="IPR000719">
    <property type="entry name" value="Prot_kinase_dom"/>
</dbReference>
<keyword evidence="5" id="KW-0808">Transferase</keyword>
<evidence type="ECO:0000256" key="11">
    <source>
        <dbReference type="ARBA" id="ARBA00048679"/>
    </source>
</evidence>
<keyword evidence="6 13" id="KW-0812">Transmembrane</keyword>
<feature type="transmembrane region" description="Helical" evidence="13">
    <location>
        <begin position="1588"/>
        <end position="1613"/>
    </location>
</feature>
<dbReference type="InterPro" id="IPR020846">
    <property type="entry name" value="MFS_dom"/>
</dbReference>
<dbReference type="CDD" id="cd17431">
    <property type="entry name" value="MFS_GLUT_Class1"/>
    <property type="match status" value="1"/>
</dbReference>
<evidence type="ECO:0000313" key="17">
    <source>
        <dbReference type="EMBL" id="ELW60924.1"/>
    </source>
</evidence>
<comment type="catalytic activity">
    <reaction evidence="10">
        <text>L-threonyl-[protein] + ATP = O-phospho-L-threonyl-[protein] + ADP + H(+)</text>
        <dbReference type="Rhea" id="RHEA:46608"/>
        <dbReference type="Rhea" id="RHEA-COMP:11060"/>
        <dbReference type="Rhea" id="RHEA-COMP:11605"/>
        <dbReference type="ChEBI" id="CHEBI:15378"/>
        <dbReference type="ChEBI" id="CHEBI:30013"/>
        <dbReference type="ChEBI" id="CHEBI:30616"/>
        <dbReference type="ChEBI" id="CHEBI:61977"/>
        <dbReference type="ChEBI" id="CHEBI:456216"/>
        <dbReference type="EC" id="2.7.11.1"/>
    </reaction>
</comment>
<evidence type="ECO:0000256" key="12">
    <source>
        <dbReference type="SAM" id="MobiDB-lite"/>
    </source>
</evidence>
<dbReference type="GO" id="GO:0005829">
    <property type="term" value="C:cytosol"/>
    <property type="evidence" value="ECO:0007669"/>
    <property type="project" value="TreeGrafter"/>
</dbReference>
<dbReference type="SMART" id="SM00220">
    <property type="entry name" value="S_TKc"/>
    <property type="match status" value="1"/>
</dbReference>
<dbReference type="EMBL" id="KB320882">
    <property type="protein sequence ID" value="ELW60924.1"/>
    <property type="molecule type" value="Genomic_DNA"/>
</dbReference>
<evidence type="ECO:0000256" key="5">
    <source>
        <dbReference type="ARBA" id="ARBA00022679"/>
    </source>
</evidence>
<feature type="compositionally biased region" description="Basic and acidic residues" evidence="12">
    <location>
        <begin position="575"/>
        <end position="606"/>
    </location>
</feature>
<feature type="transmembrane region" description="Helical" evidence="13">
    <location>
        <begin position="1776"/>
        <end position="1797"/>
    </location>
</feature>
<dbReference type="Gene3D" id="1.10.510.10">
    <property type="entry name" value="Transferase(Phosphotransferase) domain 1"/>
    <property type="match status" value="1"/>
</dbReference>
<feature type="transmembrane region" description="Helical" evidence="13">
    <location>
        <begin position="1532"/>
        <end position="1552"/>
    </location>
</feature>
<dbReference type="GO" id="GO:0055056">
    <property type="term" value="F:D-glucose transmembrane transporter activity"/>
    <property type="evidence" value="ECO:0007669"/>
    <property type="project" value="UniProtKB-ARBA"/>
</dbReference>
<feature type="region of interest" description="Disordered" evidence="12">
    <location>
        <begin position="706"/>
        <end position="755"/>
    </location>
</feature>
<dbReference type="eggNOG" id="KOG0587">
    <property type="taxonomic scope" value="Eukaryota"/>
</dbReference>
<feature type="region of interest" description="Disordered" evidence="12">
    <location>
        <begin position="439"/>
        <end position="502"/>
    </location>
</feature>
<dbReference type="PROSITE" id="PS50011">
    <property type="entry name" value="PROTEIN_KINASE_DOM"/>
    <property type="match status" value="1"/>
</dbReference>
<dbReference type="InterPro" id="IPR005829">
    <property type="entry name" value="Sugar_transporter_CS"/>
</dbReference>
<feature type="transmembrane region" description="Helical" evidence="13">
    <location>
        <begin position="1742"/>
        <end position="1764"/>
    </location>
</feature>
<feature type="compositionally biased region" description="Basic residues" evidence="12">
    <location>
        <begin position="63"/>
        <end position="173"/>
    </location>
</feature>
<dbReference type="GO" id="GO:0004674">
    <property type="term" value="F:protein serine/threonine kinase activity"/>
    <property type="evidence" value="ECO:0007669"/>
    <property type="project" value="UniProtKB-KW"/>
</dbReference>
<feature type="domain" description="CNH" evidence="15">
    <location>
        <begin position="1206"/>
        <end position="1456"/>
    </location>
</feature>
<feature type="region of interest" description="Disordered" evidence="12">
    <location>
        <begin position="767"/>
        <end position="961"/>
    </location>
</feature>
<dbReference type="InParanoid" id="L9KEJ5"/>
<dbReference type="InterPro" id="IPR036259">
    <property type="entry name" value="MFS_trans_sf"/>
</dbReference>
<evidence type="ECO:0000256" key="9">
    <source>
        <dbReference type="ARBA" id="ARBA00023136"/>
    </source>
</evidence>
<feature type="compositionally biased region" description="Basic and acidic residues" evidence="12">
    <location>
        <begin position="818"/>
        <end position="835"/>
    </location>
</feature>
<dbReference type="InterPro" id="IPR001180">
    <property type="entry name" value="CNH_dom"/>
</dbReference>
<dbReference type="GO" id="GO:0005886">
    <property type="term" value="C:plasma membrane"/>
    <property type="evidence" value="ECO:0007669"/>
    <property type="project" value="UniProtKB-ARBA"/>
</dbReference>
<keyword evidence="8 13" id="KW-1133">Transmembrane helix</keyword>
<dbReference type="PROSITE" id="PS00108">
    <property type="entry name" value="PROTEIN_KINASE_ST"/>
    <property type="match status" value="1"/>
</dbReference>
<comment type="catalytic activity">
    <reaction evidence="11">
        <text>L-seryl-[protein] + ATP = O-phospho-L-seryl-[protein] + ADP + H(+)</text>
        <dbReference type="Rhea" id="RHEA:17989"/>
        <dbReference type="Rhea" id="RHEA-COMP:9863"/>
        <dbReference type="Rhea" id="RHEA-COMP:11604"/>
        <dbReference type="ChEBI" id="CHEBI:15378"/>
        <dbReference type="ChEBI" id="CHEBI:29999"/>
        <dbReference type="ChEBI" id="CHEBI:30616"/>
        <dbReference type="ChEBI" id="CHEBI:83421"/>
        <dbReference type="ChEBI" id="CHEBI:456216"/>
        <dbReference type="EC" id="2.7.11.1"/>
    </reaction>
</comment>
<evidence type="ECO:0000313" key="18">
    <source>
        <dbReference type="Proteomes" id="UP000011518"/>
    </source>
</evidence>
<organism evidence="17 18">
    <name type="scientific">Tupaia chinensis</name>
    <name type="common">Chinese tree shrew</name>
    <name type="synonym">Tupaia belangeri chinensis</name>
    <dbReference type="NCBI Taxonomy" id="246437"/>
    <lineage>
        <taxon>Eukaryota</taxon>
        <taxon>Metazoa</taxon>
        <taxon>Chordata</taxon>
        <taxon>Craniata</taxon>
        <taxon>Vertebrata</taxon>
        <taxon>Euteleostomi</taxon>
        <taxon>Mammalia</taxon>
        <taxon>Eutheria</taxon>
        <taxon>Euarchontoglires</taxon>
        <taxon>Scandentia</taxon>
        <taxon>Tupaiidae</taxon>
        <taxon>Tupaia</taxon>
    </lineage>
</organism>
<dbReference type="PROSITE" id="PS00216">
    <property type="entry name" value="SUGAR_TRANSPORT_1"/>
    <property type="match status" value="1"/>
</dbReference>
<evidence type="ECO:0000256" key="10">
    <source>
        <dbReference type="ARBA" id="ARBA00047899"/>
    </source>
</evidence>
<evidence type="ECO:0000256" key="3">
    <source>
        <dbReference type="ARBA" id="ARBA00012513"/>
    </source>
</evidence>
<dbReference type="InterPro" id="IPR011009">
    <property type="entry name" value="Kinase-like_dom_sf"/>
</dbReference>
<dbReference type="PROSITE" id="PS50219">
    <property type="entry name" value="CNH"/>
    <property type="match status" value="1"/>
</dbReference>
<dbReference type="Pfam" id="PF00069">
    <property type="entry name" value="Pkinase"/>
    <property type="match status" value="1"/>
</dbReference>
<dbReference type="PRINTS" id="PR00171">
    <property type="entry name" value="SUGRTRNSPORT"/>
</dbReference>
<gene>
    <name evidence="17" type="ORF">TREES_T100010084</name>
</gene>
<feature type="transmembrane region" description="Helical" evidence="13">
    <location>
        <begin position="1564"/>
        <end position="1582"/>
    </location>
</feature>
<feature type="domain" description="Major facilitator superfamily (MFS) profile" evidence="16">
    <location>
        <begin position="1463"/>
        <end position="1925"/>
    </location>
</feature>
<dbReference type="PANTHER" id="PTHR47096">
    <property type="entry name" value="MISSHAPEN LIKE KINASE 1"/>
    <property type="match status" value="1"/>
</dbReference>
<dbReference type="PANTHER" id="PTHR47096:SF1">
    <property type="entry name" value="MISSHAPEN LIKE KINASE 1"/>
    <property type="match status" value="1"/>
</dbReference>
<keyword evidence="7 17" id="KW-0418">Kinase</keyword>
<feature type="compositionally biased region" description="Basic residues" evidence="12">
    <location>
        <begin position="28"/>
        <end position="40"/>
    </location>
</feature>
<feature type="compositionally biased region" description="Basic and acidic residues" evidence="12">
    <location>
        <begin position="941"/>
        <end position="955"/>
    </location>
</feature>